<proteinExistence type="predicted"/>
<reference evidence="3" key="1">
    <citation type="journal article" date="2019" name="Int. J. Syst. Evol. Microbiol.">
        <title>The Global Catalogue of Microorganisms (GCM) 10K type strain sequencing project: providing services to taxonomists for standard genome sequencing and annotation.</title>
        <authorList>
            <consortium name="The Broad Institute Genomics Platform"/>
            <consortium name="The Broad Institute Genome Sequencing Center for Infectious Disease"/>
            <person name="Wu L."/>
            <person name="Ma J."/>
        </authorList>
    </citation>
    <scope>NUCLEOTIDE SEQUENCE [LARGE SCALE GENOMIC DNA]</scope>
    <source>
        <strain evidence="3">CCM 8939</strain>
    </source>
</reference>
<evidence type="ECO:0000313" key="2">
    <source>
        <dbReference type="EMBL" id="GGI28765.1"/>
    </source>
</evidence>
<organism evidence="2 3">
    <name type="scientific">Pedobacter mendelii</name>
    <dbReference type="NCBI Taxonomy" id="1908240"/>
    <lineage>
        <taxon>Bacteria</taxon>
        <taxon>Pseudomonadati</taxon>
        <taxon>Bacteroidota</taxon>
        <taxon>Sphingobacteriia</taxon>
        <taxon>Sphingobacteriales</taxon>
        <taxon>Sphingobacteriaceae</taxon>
        <taxon>Pedobacter</taxon>
    </lineage>
</organism>
<gene>
    <name evidence="2" type="ORF">GCM10008119_34280</name>
</gene>
<name>A0ABQ2BNV8_9SPHI</name>
<dbReference type="EMBL" id="BMDJ01000012">
    <property type="protein sequence ID" value="GGI28765.1"/>
    <property type="molecule type" value="Genomic_DNA"/>
</dbReference>
<dbReference type="Proteomes" id="UP000645390">
    <property type="component" value="Unassembled WGS sequence"/>
</dbReference>
<keyword evidence="3" id="KW-1185">Reference proteome</keyword>
<accession>A0ABQ2BNV8</accession>
<evidence type="ECO:0000256" key="1">
    <source>
        <dbReference type="SAM" id="Phobius"/>
    </source>
</evidence>
<evidence type="ECO:0008006" key="4">
    <source>
        <dbReference type="Google" id="ProtNLM"/>
    </source>
</evidence>
<sequence>MLGKTKINIMRRTFPLVLIAFLCSTLSSCELIGGIFKAGVWTGVIVIVVVVALLIWILAKVFGGGSKG</sequence>
<keyword evidence="1" id="KW-1133">Transmembrane helix</keyword>
<keyword evidence="1" id="KW-0472">Membrane</keyword>
<dbReference type="PROSITE" id="PS51257">
    <property type="entry name" value="PROKAR_LIPOPROTEIN"/>
    <property type="match status" value="1"/>
</dbReference>
<protein>
    <recommendedName>
        <fullName evidence="4">Phosphatidate cytidylyltransferase</fullName>
    </recommendedName>
</protein>
<comment type="caution">
    <text evidence="2">The sequence shown here is derived from an EMBL/GenBank/DDBJ whole genome shotgun (WGS) entry which is preliminary data.</text>
</comment>
<evidence type="ECO:0000313" key="3">
    <source>
        <dbReference type="Proteomes" id="UP000645390"/>
    </source>
</evidence>
<keyword evidence="1" id="KW-0812">Transmembrane</keyword>
<feature type="transmembrane region" description="Helical" evidence="1">
    <location>
        <begin position="38"/>
        <end position="59"/>
    </location>
</feature>